<dbReference type="Pfam" id="PF03453">
    <property type="entry name" value="MoeA_N"/>
    <property type="match status" value="1"/>
</dbReference>
<dbReference type="PANTHER" id="PTHR10192">
    <property type="entry name" value="MOLYBDOPTERIN BIOSYNTHESIS PROTEIN"/>
    <property type="match status" value="1"/>
</dbReference>
<evidence type="ECO:0000256" key="6">
    <source>
        <dbReference type="RuleBase" id="RU365090"/>
    </source>
</evidence>
<dbReference type="InterPro" id="IPR005111">
    <property type="entry name" value="MoeA_C_domain_IV"/>
</dbReference>
<dbReference type="InterPro" id="IPR036135">
    <property type="entry name" value="MoeA_linker/N_sf"/>
</dbReference>
<dbReference type="Pfam" id="PF00994">
    <property type="entry name" value="MoCF_biosynth"/>
    <property type="match status" value="1"/>
</dbReference>
<keyword evidence="6" id="KW-0808">Transferase</keyword>
<evidence type="ECO:0000259" key="7">
    <source>
        <dbReference type="SMART" id="SM00852"/>
    </source>
</evidence>
<keyword evidence="9" id="KW-1185">Reference proteome</keyword>
<evidence type="ECO:0000313" key="9">
    <source>
        <dbReference type="Proteomes" id="UP001589628"/>
    </source>
</evidence>
<dbReference type="RefSeq" id="WP_027314152.1">
    <property type="nucleotide sequence ID" value="NZ_JBHLZN010000004.1"/>
</dbReference>
<dbReference type="SUPFAM" id="SSF53218">
    <property type="entry name" value="Molybdenum cofactor biosynthesis proteins"/>
    <property type="match status" value="1"/>
</dbReference>
<dbReference type="Pfam" id="PF03454">
    <property type="entry name" value="MoeA_C"/>
    <property type="match status" value="1"/>
</dbReference>
<evidence type="ECO:0000256" key="3">
    <source>
        <dbReference type="ARBA" id="ARBA00010763"/>
    </source>
</evidence>
<evidence type="ECO:0000313" key="8">
    <source>
        <dbReference type="EMBL" id="MFB9887260.1"/>
    </source>
</evidence>
<protein>
    <recommendedName>
        <fullName evidence="6">Molybdopterin molybdenumtransferase</fullName>
        <ecNumber evidence="6">2.10.1.1</ecNumber>
    </recommendedName>
</protein>
<evidence type="ECO:0000256" key="4">
    <source>
        <dbReference type="ARBA" id="ARBA00023150"/>
    </source>
</evidence>
<sequence length="411" mass="43308">MSGCGCERECLRPVQEVLEQLLSRARRMTESEVVPLSAALGRVLAQPIASQVDVPPYANSAMDGYCLRLQDWQAGQPLPISQRIPAGVWPQPLEGGSAARIFTGAAMPAGADTVVMQEDCEERDGALYIKLDSLKQGQHIRAAGQDIRAGAELLPAGTRLGPAHLGVIASVGHAEVRVVQPLKAAILSTGDELVMPGQPLAPGKIYNSNGFTLIGLLQALGCEIRNYGIIADTPEATRAALLQAASECDLIFSSGGVSVGEEDHVKAQVEALGQLHIWKLAIKPGKPFAFGEVQGTPFLGLPGNPSSVLVTFCLLARPFLLRCLGVEQVYPLALRIRSALPAAKPGKRTEYLRVSVAQGADGRPEAVVAGNQSSGVLFSACQAQGLLVIPAGHALNPGDELDFIPLSEVFN</sequence>
<dbReference type="InterPro" id="IPR038987">
    <property type="entry name" value="MoeA-like"/>
</dbReference>
<dbReference type="SUPFAM" id="SSF63882">
    <property type="entry name" value="MoeA N-terminal region -like"/>
    <property type="match status" value="1"/>
</dbReference>
<dbReference type="InterPro" id="IPR036688">
    <property type="entry name" value="MoeA_C_domain_IV_sf"/>
</dbReference>
<comment type="pathway">
    <text evidence="2 6">Cofactor biosynthesis; molybdopterin biosynthesis.</text>
</comment>
<dbReference type="PANTHER" id="PTHR10192:SF5">
    <property type="entry name" value="GEPHYRIN"/>
    <property type="match status" value="1"/>
</dbReference>
<dbReference type="CDD" id="cd00887">
    <property type="entry name" value="MoeA"/>
    <property type="match status" value="1"/>
</dbReference>
<dbReference type="InterPro" id="IPR001453">
    <property type="entry name" value="MoaB/Mog_dom"/>
</dbReference>
<dbReference type="EC" id="2.10.1.1" evidence="6"/>
<keyword evidence="4 6" id="KW-0501">Molybdenum cofactor biosynthesis</keyword>
<evidence type="ECO:0000256" key="5">
    <source>
        <dbReference type="ARBA" id="ARBA00047317"/>
    </source>
</evidence>
<comment type="caution">
    <text evidence="8">The sequence shown here is derived from an EMBL/GenBank/DDBJ whole genome shotgun (WGS) entry which is preliminary data.</text>
</comment>
<comment type="similarity">
    <text evidence="3 6">Belongs to the MoeA family.</text>
</comment>
<dbReference type="InterPro" id="IPR008284">
    <property type="entry name" value="MoCF_biosynth_CS"/>
</dbReference>
<keyword evidence="6" id="KW-0479">Metal-binding</keyword>
<comment type="cofactor">
    <cofactor evidence="6">
        <name>Mg(2+)</name>
        <dbReference type="ChEBI" id="CHEBI:18420"/>
    </cofactor>
</comment>
<dbReference type="SUPFAM" id="SSF63867">
    <property type="entry name" value="MoeA C-terminal domain-like"/>
    <property type="match status" value="1"/>
</dbReference>
<keyword evidence="6" id="KW-0500">Molybdenum</keyword>
<dbReference type="SMART" id="SM00852">
    <property type="entry name" value="MoCF_biosynth"/>
    <property type="match status" value="1"/>
</dbReference>
<keyword evidence="6" id="KW-0460">Magnesium</keyword>
<feature type="domain" description="MoaB/Mog" evidence="7">
    <location>
        <begin position="185"/>
        <end position="322"/>
    </location>
</feature>
<evidence type="ECO:0000256" key="2">
    <source>
        <dbReference type="ARBA" id="ARBA00005046"/>
    </source>
</evidence>
<dbReference type="PROSITE" id="PS01079">
    <property type="entry name" value="MOCF_BIOSYNTHESIS_2"/>
    <property type="match status" value="1"/>
</dbReference>
<dbReference type="NCBIfam" id="TIGR00177">
    <property type="entry name" value="molyb_syn"/>
    <property type="match status" value="1"/>
</dbReference>
<name>A0ABV5ZDE3_9GAMM</name>
<dbReference type="Gene3D" id="2.170.190.11">
    <property type="entry name" value="Molybdopterin biosynthesis moea protein, domain 3"/>
    <property type="match status" value="1"/>
</dbReference>
<dbReference type="EMBL" id="JBHLZN010000004">
    <property type="protein sequence ID" value="MFB9887260.1"/>
    <property type="molecule type" value="Genomic_DNA"/>
</dbReference>
<dbReference type="NCBIfam" id="NF045515">
    <property type="entry name" value="Glp_gephyrin"/>
    <property type="match status" value="1"/>
</dbReference>
<dbReference type="InterPro" id="IPR005110">
    <property type="entry name" value="MoeA_linker/N"/>
</dbReference>
<dbReference type="Gene3D" id="2.40.340.10">
    <property type="entry name" value="MoeA, C-terminal, domain IV"/>
    <property type="match status" value="1"/>
</dbReference>
<evidence type="ECO:0000256" key="1">
    <source>
        <dbReference type="ARBA" id="ARBA00002901"/>
    </source>
</evidence>
<reference evidence="8 9" key="1">
    <citation type="submission" date="2024-09" db="EMBL/GenBank/DDBJ databases">
        <authorList>
            <person name="Sun Q."/>
            <person name="Mori K."/>
        </authorList>
    </citation>
    <scope>NUCLEOTIDE SEQUENCE [LARGE SCALE GENOMIC DNA]</scope>
    <source>
        <strain evidence="8 9">ATCC 51285</strain>
    </source>
</reference>
<dbReference type="Gene3D" id="3.40.980.10">
    <property type="entry name" value="MoaB/Mog-like domain"/>
    <property type="match status" value="1"/>
</dbReference>
<dbReference type="InterPro" id="IPR036425">
    <property type="entry name" value="MoaB/Mog-like_dom_sf"/>
</dbReference>
<accession>A0ABV5ZDE3</accession>
<comment type="catalytic activity">
    <reaction evidence="5">
        <text>adenylyl-molybdopterin + molybdate = Mo-molybdopterin + AMP + H(+)</text>
        <dbReference type="Rhea" id="RHEA:35047"/>
        <dbReference type="ChEBI" id="CHEBI:15378"/>
        <dbReference type="ChEBI" id="CHEBI:36264"/>
        <dbReference type="ChEBI" id="CHEBI:62727"/>
        <dbReference type="ChEBI" id="CHEBI:71302"/>
        <dbReference type="ChEBI" id="CHEBI:456215"/>
        <dbReference type="EC" id="2.10.1.1"/>
    </reaction>
</comment>
<comment type="function">
    <text evidence="1 6">Catalyzes the insertion of molybdate into adenylated molybdopterin with the concomitant release of AMP.</text>
</comment>
<dbReference type="Gene3D" id="3.90.105.10">
    <property type="entry name" value="Molybdopterin biosynthesis moea protein, domain 2"/>
    <property type="match status" value="1"/>
</dbReference>
<gene>
    <name evidence="8" type="primary">glp</name>
    <name evidence="8" type="ORF">ACFFLH_12645</name>
</gene>
<proteinExistence type="inferred from homology"/>
<dbReference type="Proteomes" id="UP001589628">
    <property type="component" value="Unassembled WGS sequence"/>
</dbReference>
<organism evidence="8 9">
    <name type="scientific">Balneatrix alpica</name>
    <dbReference type="NCBI Taxonomy" id="75684"/>
    <lineage>
        <taxon>Bacteria</taxon>
        <taxon>Pseudomonadati</taxon>
        <taxon>Pseudomonadota</taxon>
        <taxon>Gammaproteobacteria</taxon>
        <taxon>Oceanospirillales</taxon>
        <taxon>Balneatrichaceae</taxon>
        <taxon>Balneatrix</taxon>
    </lineage>
</organism>